<feature type="short sequence motif" description="Histidine triad motif" evidence="1">
    <location>
        <begin position="138"/>
        <end position="142"/>
    </location>
</feature>
<sequence length="263" mass="29895">MIKSGSSQSKRQREEINPEDCAFYGQFDKGSKGTREFFEIYPALQEKGQIIISSDNFILIPDIAPITADHLLVVPKNHFRSFASLPKSFNEEVEQIVSEAVNKMEKFHPNSEVVAFEHGMGTIDDQIIMCGGCGRTEHAHLHILPIPKGKDENVGKKLKQTISQYLTGIKSLPLPKLDISTLTGKFPYLYLWSSIMDSSLVFIQDSLKITIPSQLIRKLIATEVLKIDEKGNRWDWREYIIFNAKQGEKTLLNTLNRWGTKEL</sequence>
<organism evidence="3 4">
    <name type="scientific">Candidatus Kerfeldbacteria bacterium RIFCSPHIGHO2_02_FULL_42_14</name>
    <dbReference type="NCBI Taxonomy" id="1798540"/>
    <lineage>
        <taxon>Bacteria</taxon>
        <taxon>Candidatus Kerfeldiibacteriota</taxon>
    </lineage>
</organism>
<dbReference type="AlphaFoldDB" id="A0A1G2APU8"/>
<dbReference type="SUPFAM" id="SSF54197">
    <property type="entry name" value="HIT-like"/>
    <property type="match status" value="1"/>
</dbReference>
<dbReference type="PROSITE" id="PS51084">
    <property type="entry name" value="HIT_2"/>
    <property type="match status" value="1"/>
</dbReference>
<dbReference type="EMBL" id="MHKB01000011">
    <property type="protein sequence ID" value="OGY78934.1"/>
    <property type="molecule type" value="Genomic_DNA"/>
</dbReference>
<evidence type="ECO:0000256" key="1">
    <source>
        <dbReference type="PROSITE-ProRule" id="PRU00464"/>
    </source>
</evidence>
<dbReference type="Gene3D" id="3.30.428.10">
    <property type="entry name" value="HIT-like"/>
    <property type="match status" value="1"/>
</dbReference>
<dbReference type="GO" id="GO:0003824">
    <property type="term" value="F:catalytic activity"/>
    <property type="evidence" value="ECO:0007669"/>
    <property type="project" value="InterPro"/>
</dbReference>
<protein>
    <recommendedName>
        <fullName evidence="2">HIT domain-containing protein</fullName>
    </recommendedName>
</protein>
<evidence type="ECO:0000313" key="3">
    <source>
        <dbReference type="EMBL" id="OGY78934.1"/>
    </source>
</evidence>
<accession>A0A1G2APU8</accession>
<reference evidence="3 4" key="1">
    <citation type="journal article" date="2016" name="Nat. Commun.">
        <title>Thousands of microbial genomes shed light on interconnected biogeochemical processes in an aquifer system.</title>
        <authorList>
            <person name="Anantharaman K."/>
            <person name="Brown C.T."/>
            <person name="Hug L.A."/>
            <person name="Sharon I."/>
            <person name="Castelle C.J."/>
            <person name="Probst A.J."/>
            <person name="Thomas B.C."/>
            <person name="Singh A."/>
            <person name="Wilkins M.J."/>
            <person name="Karaoz U."/>
            <person name="Brodie E.L."/>
            <person name="Williams K.H."/>
            <person name="Hubbard S.S."/>
            <person name="Banfield J.F."/>
        </authorList>
    </citation>
    <scope>NUCLEOTIDE SEQUENCE [LARGE SCALE GENOMIC DNA]</scope>
</reference>
<dbReference type="Proteomes" id="UP000177165">
    <property type="component" value="Unassembled WGS sequence"/>
</dbReference>
<dbReference type="InterPro" id="IPR011146">
    <property type="entry name" value="HIT-like"/>
</dbReference>
<dbReference type="InterPro" id="IPR036265">
    <property type="entry name" value="HIT-like_sf"/>
</dbReference>
<dbReference type="Pfam" id="PF11969">
    <property type="entry name" value="DcpS_C"/>
    <property type="match status" value="1"/>
</dbReference>
<evidence type="ECO:0000259" key="2">
    <source>
        <dbReference type="PROSITE" id="PS51084"/>
    </source>
</evidence>
<evidence type="ECO:0000313" key="4">
    <source>
        <dbReference type="Proteomes" id="UP000177165"/>
    </source>
</evidence>
<comment type="caution">
    <text evidence="3">The sequence shown here is derived from an EMBL/GenBank/DDBJ whole genome shotgun (WGS) entry which is preliminary data.</text>
</comment>
<name>A0A1G2APU8_9BACT</name>
<dbReference type="STRING" id="1798540.A3B74_03515"/>
<proteinExistence type="predicted"/>
<gene>
    <name evidence="3" type="ORF">A3B74_03515</name>
</gene>
<feature type="domain" description="HIT" evidence="2">
    <location>
        <begin position="37"/>
        <end position="154"/>
    </location>
</feature>